<accession>A0AA42PYA7</accession>
<name>A0AA42PYA7_9ENTR</name>
<evidence type="ECO:0000313" key="1">
    <source>
        <dbReference type="EMBL" id="MDH1321620.1"/>
    </source>
</evidence>
<feature type="non-terminal residue" evidence="1">
    <location>
        <position position="133"/>
    </location>
</feature>
<evidence type="ECO:0000313" key="2">
    <source>
        <dbReference type="Proteomes" id="UP001158416"/>
    </source>
</evidence>
<sequence length="133" mass="14886">MKDKDFRVELRDVSTPEKHGHCKVTIYNDGESTINSPTILIDTNKPHWHITGKNNFAVTSGLSSTIISGGFADKKTIPPKGHQEFSITCEPAITKNSYPKNIYLGFKFGHAESDSFSAKTEWEKNQKLVQSML</sequence>
<dbReference type="AlphaFoldDB" id="A0AA42PYA7"/>
<organism evidence="1 2">
    <name type="scientific">Enterobacter bugandensis</name>
    <dbReference type="NCBI Taxonomy" id="881260"/>
    <lineage>
        <taxon>Bacteria</taxon>
        <taxon>Pseudomonadati</taxon>
        <taxon>Pseudomonadota</taxon>
        <taxon>Gammaproteobacteria</taxon>
        <taxon>Enterobacterales</taxon>
        <taxon>Enterobacteriaceae</taxon>
        <taxon>Enterobacter</taxon>
    </lineage>
</organism>
<reference evidence="1" key="1">
    <citation type="submission" date="2022-09" db="EMBL/GenBank/DDBJ databases">
        <title>Intensive care unit water sources are persistently colonized with multi-drug resistant bacteria and are the site of extensive horizontal gene transfer of antibiotic resistance genes.</title>
        <authorList>
            <person name="Diorio-Toth L."/>
        </authorList>
    </citation>
    <scope>NUCLEOTIDE SEQUENCE</scope>
    <source>
        <strain evidence="1">GD03936</strain>
    </source>
</reference>
<dbReference type="RefSeq" id="WP_280030602.1">
    <property type="nucleotide sequence ID" value="NZ_JAOCAP010000060.1"/>
</dbReference>
<comment type="caution">
    <text evidence="1">The sequence shown here is derived from an EMBL/GenBank/DDBJ whole genome shotgun (WGS) entry which is preliminary data.</text>
</comment>
<dbReference type="EMBL" id="JAOCAP010000060">
    <property type="protein sequence ID" value="MDH1321620.1"/>
    <property type="molecule type" value="Genomic_DNA"/>
</dbReference>
<gene>
    <name evidence="1" type="ORF">N5C39_25115</name>
</gene>
<protein>
    <submittedName>
        <fullName evidence="1">Uncharacterized protein</fullName>
    </submittedName>
</protein>
<dbReference type="Proteomes" id="UP001158416">
    <property type="component" value="Unassembled WGS sequence"/>
</dbReference>
<proteinExistence type="predicted"/>